<dbReference type="SUPFAM" id="SSF55811">
    <property type="entry name" value="Nudix"/>
    <property type="match status" value="1"/>
</dbReference>
<keyword evidence="5" id="KW-1185">Reference proteome</keyword>
<feature type="domain" description="Nudix hydrolase" evidence="3">
    <location>
        <begin position="22"/>
        <end position="110"/>
    </location>
</feature>
<organism evidence="4 5">
    <name type="scientific">Clostridium tertium</name>
    <dbReference type="NCBI Taxonomy" id="1559"/>
    <lineage>
        <taxon>Bacteria</taxon>
        <taxon>Bacillati</taxon>
        <taxon>Bacillota</taxon>
        <taxon>Clostridia</taxon>
        <taxon>Eubacteriales</taxon>
        <taxon>Clostridiaceae</taxon>
        <taxon>Clostridium</taxon>
    </lineage>
</organism>
<gene>
    <name evidence="4" type="ORF">NE398_05520</name>
</gene>
<evidence type="ECO:0000313" key="5">
    <source>
        <dbReference type="Proteomes" id="UP001141183"/>
    </source>
</evidence>
<comment type="caution">
    <text evidence="4">The sequence shown here is derived from an EMBL/GenBank/DDBJ whole genome shotgun (WGS) entry which is preliminary data.</text>
</comment>
<keyword evidence="2" id="KW-0378">Hydrolase</keyword>
<accession>A0A9X3XJT3</accession>
<evidence type="ECO:0000256" key="1">
    <source>
        <dbReference type="ARBA" id="ARBA00005582"/>
    </source>
</evidence>
<sequence length="149" mass="17829">MKIKFYEKNIIENEKLLYAIVVSRYKNKWIFVKHKERDTWEIPAGHREIDEDINLTAERELFEETGAKEFEILYMYDYSLEIDGKESYAALFFAEIYSLENLPDFEIGEVKEFKDIPKNLTYPSIQPKLFEKIKEELIGSINQIMSERL</sequence>
<reference evidence="4" key="1">
    <citation type="submission" date="2022-05" db="EMBL/GenBank/DDBJ databases">
        <title>Draft genome sequence of Clostridium tertium strain CP3 isolated from Peru.</title>
        <authorList>
            <person name="Hurtado R."/>
            <person name="Lima L."/>
            <person name="Sousa T."/>
            <person name="Jaiswal A.K."/>
            <person name="Tiwari S."/>
            <person name="Maturrano L."/>
            <person name="Brenig B."/>
            <person name="Azevedo V."/>
        </authorList>
    </citation>
    <scope>NUCLEOTIDE SEQUENCE</scope>
    <source>
        <strain evidence="4">CP3</strain>
    </source>
</reference>
<evidence type="ECO:0000256" key="2">
    <source>
        <dbReference type="ARBA" id="ARBA00022801"/>
    </source>
</evidence>
<proteinExistence type="inferred from homology"/>
<dbReference type="InterPro" id="IPR015797">
    <property type="entry name" value="NUDIX_hydrolase-like_dom_sf"/>
</dbReference>
<dbReference type="InterPro" id="IPR020084">
    <property type="entry name" value="NUDIX_hydrolase_CS"/>
</dbReference>
<protein>
    <submittedName>
        <fullName evidence="4">NUDIX domain-containing protein</fullName>
    </submittedName>
</protein>
<dbReference type="RefSeq" id="WP_250455185.1">
    <property type="nucleotide sequence ID" value="NZ_JALDMI010000003.1"/>
</dbReference>
<name>A0A9X3XJT3_9CLOT</name>
<dbReference type="Pfam" id="PF00293">
    <property type="entry name" value="NUDIX"/>
    <property type="match status" value="1"/>
</dbReference>
<dbReference type="InterPro" id="IPR014078">
    <property type="entry name" value="Nudix_YtkD"/>
</dbReference>
<dbReference type="Gene3D" id="3.90.79.10">
    <property type="entry name" value="Nucleoside Triphosphate Pyrophosphohydrolase"/>
    <property type="match status" value="1"/>
</dbReference>
<dbReference type="GO" id="GO:0016787">
    <property type="term" value="F:hydrolase activity"/>
    <property type="evidence" value="ECO:0007669"/>
    <property type="project" value="UniProtKB-KW"/>
</dbReference>
<evidence type="ECO:0000313" key="4">
    <source>
        <dbReference type="EMBL" id="MDC4239621.1"/>
    </source>
</evidence>
<dbReference type="InterPro" id="IPR000086">
    <property type="entry name" value="NUDIX_hydrolase_dom"/>
</dbReference>
<evidence type="ECO:0000259" key="3">
    <source>
        <dbReference type="Pfam" id="PF00293"/>
    </source>
</evidence>
<dbReference type="PANTHER" id="PTHR43736">
    <property type="entry name" value="ADP-RIBOSE PYROPHOSPHATASE"/>
    <property type="match status" value="1"/>
</dbReference>
<dbReference type="EMBL" id="JAMRYU010000004">
    <property type="protein sequence ID" value="MDC4239621.1"/>
    <property type="molecule type" value="Genomic_DNA"/>
</dbReference>
<dbReference type="Proteomes" id="UP001141183">
    <property type="component" value="Unassembled WGS sequence"/>
</dbReference>
<dbReference type="PROSITE" id="PS00893">
    <property type="entry name" value="NUDIX_BOX"/>
    <property type="match status" value="1"/>
</dbReference>
<dbReference type="PANTHER" id="PTHR43736:SF1">
    <property type="entry name" value="DIHYDRONEOPTERIN TRIPHOSPHATE DIPHOSPHATASE"/>
    <property type="match status" value="1"/>
</dbReference>
<comment type="similarity">
    <text evidence="1">Belongs to the Nudix hydrolase family.</text>
</comment>
<dbReference type="CDD" id="cd04665">
    <property type="entry name" value="NUDIX_RppH"/>
    <property type="match status" value="1"/>
</dbReference>
<dbReference type="AlphaFoldDB" id="A0A9X3XJT3"/>